<name>A0A4C1YRW6_EUMVA</name>
<evidence type="ECO:0000313" key="1">
    <source>
        <dbReference type="EMBL" id="GBP77389.1"/>
    </source>
</evidence>
<reference evidence="1 2" key="1">
    <citation type="journal article" date="2019" name="Commun. Biol.">
        <title>The bagworm genome reveals a unique fibroin gene that provides high tensile strength.</title>
        <authorList>
            <person name="Kono N."/>
            <person name="Nakamura H."/>
            <person name="Ohtoshi R."/>
            <person name="Tomita M."/>
            <person name="Numata K."/>
            <person name="Arakawa K."/>
        </authorList>
    </citation>
    <scope>NUCLEOTIDE SEQUENCE [LARGE SCALE GENOMIC DNA]</scope>
</reference>
<proteinExistence type="predicted"/>
<evidence type="ECO:0000313" key="2">
    <source>
        <dbReference type="Proteomes" id="UP000299102"/>
    </source>
</evidence>
<gene>
    <name evidence="1" type="ORF">EVAR_90612_1</name>
</gene>
<keyword evidence="2" id="KW-1185">Reference proteome</keyword>
<comment type="caution">
    <text evidence="1">The sequence shown here is derived from an EMBL/GenBank/DDBJ whole genome shotgun (WGS) entry which is preliminary data.</text>
</comment>
<protein>
    <submittedName>
        <fullName evidence="1">Uncharacterized protein</fullName>
    </submittedName>
</protein>
<accession>A0A4C1YRW6</accession>
<dbReference type="AlphaFoldDB" id="A0A4C1YRW6"/>
<dbReference type="Proteomes" id="UP000299102">
    <property type="component" value="Unassembled WGS sequence"/>
</dbReference>
<organism evidence="1 2">
    <name type="scientific">Eumeta variegata</name>
    <name type="common">Bagworm moth</name>
    <name type="synonym">Eumeta japonica</name>
    <dbReference type="NCBI Taxonomy" id="151549"/>
    <lineage>
        <taxon>Eukaryota</taxon>
        <taxon>Metazoa</taxon>
        <taxon>Ecdysozoa</taxon>
        <taxon>Arthropoda</taxon>
        <taxon>Hexapoda</taxon>
        <taxon>Insecta</taxon>
        <taxon>Pterygota</taxon>
        <taxon>Neoptera</taxon>
        <taxon>Endopterygota</taxon>
        <taxon>Lepidoptera</taxon>
        <taxon>Glossata</taxon>
        <taxon>Ditrysia</taxon>
        <taxon>Tineoidea</taxon>
        <taxon>Psychidae</taxon>
        <taxon>Oiketicinae</taxon>
        <taxon>Eumeta</taxon>
    </lineage>
</organism>
<sequence>MFRKTSFSKALSSLNIYIRPTSHSRFGKPFQKFYAIKTEARKTSIEYKLAEHAFHLPQIGLSPNAKSGDRLPSERAVFVFNPDKTPSVFEDFNAQLNGRVEIELARTLKCSESANDVSSTSANRISHRLCSASKL</sequence>
<dbReference type="EMBL" id="BGZK01001329">
    <property type="protein sequence ID" value="GBP77389.1"/>
    <property type="molecule type" value="Genomic_DNA"/>
</dbReference>